<sequence>MNKSELCGGCAVSTVWCITLVFEIVTYVLIIYDVIVSSMILIDNAGNWEHCTGGNFLHNITIFALITGVIGLVSGNTVNFIMFILYYAMGYNTIQQESGNCQIIDPNLYETVLGNQNIMFSLLLMSIPAALVTFIICGGFCYVCCEVCERCVDNKV</sequence>
<accession>A0A2Z6RIV1</accession>
<proteinExistence type="predicted"/>
<dbReference type="Proteomes" id="UP000615446">
    <property type="component" value="Unassembled WGS sequence"/>
</dbReference>
<evidence type="ECO:0000256" key="1">
    <source>
        <dbReference type="SAM" id="Phobius"/>
    </source>
</evidence>
<keyword evidence="1" id="KW-0472">Membrane</keyword>
<gene>
    <name evidence="3" type="ORF">RCL2_001038300</name>
    <name evidence="2" type="ORF">RclHR1_04800008</name>
</gene>
<feature type="transmembrane region" description="Helical" evidence="1">
    <location>
        <begin position="62"/>
        <end position="88"/>
    </location>
</feature>
<dbReference type="AlphaFoldDB" id="A0A2Z6RIV1"/>
<dbReference type="EMBL" id="BLAL01000068">
    <property type="protein sequence ID" value="GES83222.1"/>
    <property type="molecule type" value="Genomic_DNA"/>
</dbReference>
<evidence type="ECO:0000313" key="2">
    <source>
        <dbReference type="EMBL" id="GBC02768.1"/>
    </source>
</evidence>
<keyword evidence="4" id="KW-1185">Reference proteome</keyword>
<feature type="transmembrane region" description="Helical" evidence="1">
    <location>
        <begin position="118"/>
        <end position="145"/>
    </location>
</feature>
<reference evidence="2 4" key="1">
    <citation type="submission" date="2017-11" db="EMBL/GenBank/DDBJ databases">
        <title>The genome of Rhizophagus clarus HR1 reveals common genetic basis of auxotrophy among arbuscular mycorrhizal fungi.</title>
        <authorList>
            <person name="Kobayashi Y."/>
        </authorList>
    </citation>
    <scope>NUCLEOTIDE SEQUENCE [LARGE SCALE GENOMIC DNA]</scope>
    <source>
        <strain evidence="2 4">HR1</strain>
    </source>
</reference>
<dbReference type="OrthoDB" id="2314466at2759"/>
<protein>
    <submittedName>
        <fullName evidence="2">Uncharacterized protein</fullName>
    </submittedName>
</protein>
<evidence type="ECO:0000313" key="3">
    <source>
        <dbReference type="EMBL" id="GES83222.1"/>
    </source>
</evidence>
<dbReference type="EMBL" id="BEXD01003849">
    <property type="protein sequence ID" value="GBC02768.1"/>
    <property type="molecule type" value="Genomic_DNA"/>
</dbReference>
<organism evidence="2 4">
    <name type="scientific">Rhizophagus clarus</name>
    <dbReference type="NCBI Taxonomy" id="94130"/>
    <lineage>
        <taxon>Eukaryota</taxon>
        <taxon>Fungi</taxon>
        <taxon>Fungi incertae sedis</taxon>
        <taxon>Mucoromycota</taxon>
        <taxon>Glomeromycotina</taxon>
        <taxon>Glomeromycetes</taxon>
        <taxon>Glomerales</taxon>
        <taxon>Glomeraceae</taxon>
        <taxon>Rhizophagus</taxon>
    </lineage>
</organism>
<keyword evidence="1" id="KW-1133">Transmembrane helix</keyword>
<keyword evidence="1" id="KW-0812">Transmembrane</keyword>
<evidence type="ECO:0000313" key="4">
    <source>
        <dbReference type="Proteomes" id="UP000247702"/>
    </source>
</evidence>
<name>A0A2Z6RIV1_9GLOM</name>
<feature type="transmembrane region" description="Helical" evidence="1">
    <location>
        <begin position="24"/>
        <end position="42"/>
    </location>
</feature>
<comment type="caution">
    <text evidence="2">The sequence shown here is derived from an EMBL/GenBank/DDBJ whole genome shotgun (WGS) entry which is preliminary data.</text>
</comment>
<reference evidence="3" key="2">
    <citation type="submission" date="2019-10" db="EMBL/GenBank/DDBJ databases">
        <title>Conservation and host-specific expression of non-tandemly repeated heterogenous ribosome RNA gene in arbuscular mycorrhizal fungi.</title>
        <authorList>
            <person name="Maeda T."/>
            <person name="Kobayashi Y."/>
            <person name="Nakagawa T."/>
            <person name="Ezawa T."/>
            <person name="Yamaguchi K."/>
            <person name="Bino T."/>
            <person name="Nishimoto Y."/>
            <person name="Shigenobu S."/>
            <person name="Kawaguchi M."/>
        </authorList>
    </citation>
    <scope>NUCLEOTIDE SEQUENCE</scope>
    <source>
        <strain evidence="3">HR1</strain>
    </source>
</reference>
<dbReference type="Proteomes" id="UP000247702">
    <property type="component" value="Unassembled WGS sequence"/>
</dbReference>